<proteinExistence type="predicted"/>
<dbReference type="Gene3D" id="3.40.50.300">
    <property type="entry name" value="P-loop containing nucleotide triphosphate hydrolases"/>
    <property type="match status" value="1"/>
</dbReference>
<keyword evidence="2" id="KW-0547">Nucleotide-binding</keyword>
<organism evidence="2 3">
    <name type="scientific">Candidatus Viridilinea halotolerans</name>
    <dbReference type="NCBI Taxonomy" id="2491704"/>
    <lineage>
        <taxon>Bacteria</taxon>
        <taxon>Bacillati</taxon>
        <taxon>Chloroflexota</taxon>
        <taxon>Chloroflexia</taxon>
        <taxon>Chloroflexales</taxon>
        <taxon>Chloroflexineae</taxon>
        <taxon>Oscillochloridaceae</taxon>
        <taxon>Candidatus Viridilinea</taxon>
    </lineage>
</organism>
<feature type="transmembrane region" description="Helical" evidence="1">
    <location>
        <begin position="6"/>
        <end position="29"/>
    </location>
</feature>
<gene>
    <name evidence="2" type="ORF">EI684_21395</name>
</gene>
<dbReference type="InterPro" id="IPR027417">
    <property type="entry name" value="P-loop_NTPase"/>
</dbReference>
<dbReference type="SUPFAM" id="SSF52540">
    <property type="entry name" value="P-loop containing nucleoside triphosphate hydrolases"/>
    <property type="match status" value="1"/>
</dbReference>
<sequence>MGVAVGVAFILTFIISFLRLPLYLVELLWSMWLSGRAQRDPAAAARLWRRQPLHFDEVIQLPLYGLAEHVALLAQRDRAACQAALADVGASLRQGWVVPQALQLIVQAELERCTTLERVAGFADAVAWLPAAGLPEAEEELLATLRTVSRQVADGLGAATYNAREHGLREQVAAVQEQLTLLNRAGGRLLAYAAALQSWEELLHDAAEAQAAQLRRSGVLPLYYSPGNVLEAGDPSFHGRSDLFRTLEDLLANSAMRITPLLLGQPRTGKTSALQQFPRRLGARIIPVFLDMERHANAEDAAGLLLSCERAIREAALASTLPLALPPLAEAAVRSDPYRSFEDWISAVETQLGAQRWLLLSLDEFSRLDDAVRHGRLDERIFNLIRSLIQHHPRIAMALCGTTTLAECHPRWREALKSVQKIAVSYLEPEDAKRVLSQPHPKFPPGVYSDDALEHALDLTGGQPYLLHALGYVLLSGYNAERRRLPLDSPPGIPFSPEALDAAIPKLLERSDNALSSIWEWLLNISPNPAAAQQLLHHMARGGAPSVIRDAALREELVALYLERDLLSAGEDGLRFRVPLLARWIARQRR</sequence>
<dbReference type="EMBL" id="RSAS01000889">
    <property type="protein sequence ID" value="RRR66024.1"/>
    <property type="molecule type" value="Genomic_DNA"/>
</dbReference>
<evidence type="ECO:0000256" key="1">
    <source>
        <dbReference type="SAM" id="Phobius"/>
    </source>
</evidence>
<keyword evidence="1" id="KW-1133">Transmembrane helix</keyword>
<dbReference type="Proteomes" id="UP000280307">
    <property type="component" value="Unassembled WGS sequence"/>
</dbReference>
<accession>A0A426TRD3</accession>
<keyword evidence="1" id="KW-0472">Membrane</keyword>
<evidence type="ECO:0000313" key="3">
    <source>
        <dbReference type="Proteomes" id="UP000280307"/>
    </source>
</evidence>
<dbReference type="PANTHER" id="PTHR34301:SF8">
    <property type="entry name" value="ATPASE DOMAIN-CONTAINING PROTEIN"/>
    <property type="match status" value="1"/>
</dbReference>
<evidence type="ECO:0000313" key="2">
    <source>
        <dbReference type="EMBL" id="RRR66024.1"/>
    </source>
</evidence>
<keyword evidence="1" id="KW-0812">Transmembrane</keyword>
<keyword evidence="2" id="KW-0067">ATP-binding</keyword>
<reference evidence="2 3" key="1">
    <citation type="submission" date="2018-12" db="EMBL/GenBank/DDBJ databases">
        <title>Genome Sequence of Candidatus Viridilinea halotolerans isolated from saline sulfide-rich spring.</title>
        <authorList>
            <person name="Grouzdev D.S."/>
            <person name="Burganskaya E.I."/>
            <person name="Krutkina M.S."/>
            <person name="Sukhacheva M.V."/>
            <person name="Gorlenko V.M."/>
        </authorList>
    </citation>
    <scope>NUCLEOTIDE SEQUENCE [LARGE SCALE GENOMIC DNA]</scope>
    <source>
        <strain evidence="2">Chok-6</strain>
    </source>
</reference>
<comment type="caution">
    <text evidence="2">The sequence shown here is derived from an EMBL/GenBank/DDBJ whole genome shotgun (WGS) entry which is preliminary data.</text>
</comment>
<protein>
    <submittedName>
        <fullName evidence="2">ATP-binding protein</fullName>
    </submittedName>
</protein>
<dbReference type="AlphaFoldDB" id="A0A426TRD3"/>
<dbReference type="GO" id="GO:0005524">
    <property type="term" value="F:ATP binding"/>
    <property type="evidence" value="ECO:0007669"/>
    <property type="project" value="UniProtKB-KW"/>
</dbReference>
<dbReference type="PANTHER" id="PTHR34301">
    <property type="entry name" value="DNA-BINDING PROTEIN-RELATED"/>
    <property type="match status" value="1"/>
</dbReference>
<name>A0A426TRD3_9CHLR</name>